<protein>
    <submittedName>
        <fullName evidence="1">Uncharacterized protein</fullName>
    </submittedName>
</protein>
<dbReference type="GeneID" id="25313759"/>
<dbReference type="RefSeq" id="XP_013331119.1">
    <property type="nucleotide sequence ID" value="XM_013475665.1"/>
</dbReference>
<accession>A0A0F4Z1W4</accession>
<dbReference type="Proteomes" id="UP000053958">
    <property type="component" value="Unassembled WGS sequence"/>
</dbReference>
<gene>
    <name evidence="1" type="ORF">T310_1408</name>
</gene>
<evidence type="ECO:0000313" key="2">
    <source>
        <dbReference type="Proteomes" id="UP000053958"/>
    </source>
</evidence>
<proteinExistence type="predicted"/>
<reference evidence="1 2" key="1">
    <citation type="submission" date="2015-04" db="EMBL/GenBank/DDBJ databases">
        <authorList>
            <person name="Heijne W.H."/>
            <person name="Fedorova N.D."/>
            <person name="Nierman W.C."/>
            <person name="Vollebregt A.W."/>
            <person name="Zhao Z."/>
            <person name="Wu L."/>
            <person name="Kumar M."/>
            <person name="Stam H."/>
            <person name="van den Berg M.A."/>
            <person name="Pel H.J."/>
        </authorList>
    </citation>
    <scope>NUCLEOTIDE SEQUENCE [LARGE SCALE GENOMIC DNA]</scope>
    <source>
        <strain evidence="1 2">CBS 393.64</strain>
    </source>
</reference>
<keyword evidence="2" id="KW-1185">Reference proteome</keyword>
<name>A0A0F4Z1W4_RASE3</name>
<evidence type="ECO:0000313" key="1">
    <source>
        <dbReference type="EMBL" id="KKA24507.1"/>
    </source>
</evidence>
<sequence>AANEKQKRKQERRRTYIGQEDALTIEEGIDRVRRANEEESRVVEVTEERPQKRAALSYMEEHAYCVLGSTNSSNGSWRMIEWFLQKLQDDACLQSVCCAENFSTAFAEHGQATSPTADPMSRR</sequence>
<organism evidence="1 2">
    <name type="scientific">Rasamsonia emersonii (strain ATCC 16479 / CBS 393.64 / IMI 116815)</name>
    <dbReference type="NCBI Taxonomy" id="1408163"/>
    <lineage>
        <taxon>Eukaryota</taxon>
        <taxon>Fungi</taxon>
        <taxon>Dikarya</taxon>
        <taxon>Ascomycota</taxon>
        <taxon>Pezizomycotina</taxon>
        <taxon>Eurotiomycetes</taxon>
        <taxon>Eurotiomycetidae</taxon>
        <taxon>Eurotiales</taxon>
        <taxon>Trichocomaceae</taxon>
        <taxon>Rasamsonia</taxon>
    </lineage>
</organism>
<comment type="caution">
    <text evidence="1">The sequence shown here is derived from an EMBL/GenBank/DDBJ whole genome shotgun (WGS) entry which is preliminary data.</text>
</comment>
<feature type="non-terminal residue" evidence="1">
    <location>
        <position position="1"/>
    </location>
</feature>
<dbReference type="EMBL" id="LASV01000060">
    <property type="protein sequence ID" value="KKA24507.1"/>
    <property type="molecule type" value="Genomic_DNA"/>
</dbReference>
<dbReference type="AlphaFoldDB" id="A0A0F4Z1W4"/>